<dbReference type="EMBL" id="JASSZA010000009">
    <property type="protein sequence ID" value="KAK2101737.1"/>
    <property type="molecule type" value="Genomic_DNA"/>
</dbReference>
<keyword evidence="3" id="KW-1185">Reference proteome</keyword>
<name>A0ABQ9UZS4_SAGOE</name>
<protein>
    <recommendedName>
        <fullName evidence="1">LRRK2 ARM repeat domain-containing protein</fullName>
    </recommendedName>
</protein>
<organism evidence="2 3">
    <name type="scientific">Saguinus oedipus</name>
    <name type="common">Cotton-top tamarin</name>
    <name type="synonym">Oedipomidas oedipus</name>
    <dbReference type="NCBI Taxonomy" id="9490"/>
    <lineage>
        <taxon>Eukaryota</taxon>
        <taxon>Metazoa</taxon>
        <taxon>Chordata</taxon>
        <taxon>Craniata</taxon>
        <taxon>Vertebrata</taxon>
        <taxon>Euteleostomi</taxon>
        <taxon>Mammalia</taxon>
        <taxon>Eutheria</taxon>
        <taxon>Euarchontoglires</taxon>
        <taxon>Primates</taxon>
        <taxon>Haplorrhini</taxon>
        <taxon>Platyrrhini</taxon>
        <taxon>Cebidae</taxon>
        <taxon>Callitrichinae</taxon>
        <taxon>Saguinus</taxon>
    </lineage>
</organism>
<dbReference type="Pfam" id="PF23744">
    <property type="entry name" value="ARM_LRRK2"/>
    <property type="match status" value="1"/>
</dbReference>
<gene>
    <name evidence="2" type="ORF">P7K49_019403</name>
</gene>
<comment type="caution">
    <text evidence="2">The sequence shown here is derived from an EMBL/GenBank/DDBJ whole genome shotgun (WGS) entry which is preliminary data.</text>
</comment>
<feature type="domain" description="LRRK2 ARM repeat" evidence="1">
    <location>
        <begin position="147"/>
        <end position="225"/>
    </location>
</feature>
<sequence length="278" mass="31708">IAQAWAYLSGVVMSVTQYFCQEGTRSKVCWKTRKSLFKSKEQLSQGRNNAVVKRIDTLLSPMECIRALPAKIDYVWSSKRQEYDMRFIQVQRDTKENVYREECSVFGVQTVCGRMKADEIHELHKVYFENWTCGCYERKNKTVKPSSVSEEQLTEFVENKDYMILLSALKNFKEEEEIVLHVLHCLHSLAIPCNNVEVLMSGNVRCYNIVVEAMKAFPFSEKIQENVKQQKIPSGGAPQVASLTLVASAAGEESDGDNPSLDKLAKVEENLFENTSDH</sequence>
<reference evidence="2 3" key="1">
    <citation type="submission" date="2023-05" db="EMBL/GenBank/DDBJ databases">
        <title>B98-5 Cell Line De Novo Hybrid Assembly: An Optical Mapping Approach.</title>
        <authorList>
            <person name="Kananen K."/>
            <person name="Auerbach J.A."/>
            <person name="Kautto E."/>
            <person name="Blachly J.S."/>
        </authorList>
    </citation>
    <scope>NUCLEOTIDE SEQUENCE [LARGE SCALE GENOMIC DNA]</scope>
    <source>
        <strain evidence="2">B95-8</strain>
        <tissue evidence="2">Cell line</tissue>
    </source>
</reference>
<evidence type="ECO:0000313" key="2">
    <source>
        <dbReference type="EMBL" id="KAK2101737.1"/>
    </source>
</evidence>
<accession>A0ABQ9UZS4</accession>
<feature type="non-terminal residue" evidence="2">
    <location>
        <position position="1"/>
    </location>
</feature>
<dbReference type="InterPro" id="IPR056597">
    <property type="entry name" value="ARM_LRRK2"/>
</dbReference>
<dbReference type="Proteomes" id="UP001266305">
    <property type="component" value="Unassembled WGS sequence"/>
</dbReference>
<proteinExistence type="predicted"/>
<evidence type="ECO:0000313" key="3">
    <source>
        <dbReference type="Proteomes" id="UP001266305"/>
    </source>
</evidence>
<evidence type="ECO:0000259" key="1">
    <source>
        <dbReference type="Pfam" id="PF23744"/>
    </source>
</evidence>